<reference evidence="1 2" key="1">
    <citation type="submission" date="2019-12" db="EMBL/GenBank/DDBJ databases">
        <title>Nocardia macrotermitis sp. nov. and Nocardia aurantia sp. nov., isolated from the gut of the fungus growing-termite Macrotermes natalensis.</title>
        <authorList>
            <person name="Christine B."/>
            <person name="Rene B."/>
        </authorList>
    </citation>
    <scope>NUCLEOTIDE SEQUENCE [LARGE SCALE GENOMIC DNA]</scope>
    <source>
        <strain evidence="1 2">DSM 102126</strain>
    </source>
</reference>
<dbReference type="RefSeq" id="WP_161102948.1">
    <property type="nucleotide sequence ID" value="NZ_JBHLYI010000001.1"/>
</dbReference>
<gene>
    <name evidence="1" type="ORF">GQ466_12040</name>
</gene>
<evidence type="ECO:0000313" key="1">
    <source>
        <dbReference type="EMBL" id="MXQ64770.1"/>
    </source>
</evidence>
<sequence>MFDADVASRRMNDSIKGLAFSGIGRFGLTMILEFGNRVPLATRFVESEPTAGKYALHVQCPARICQGGRIVLGSGDLEPGKAEMRYDTGASVVDRFAERLQPKVQAVTVGICGDLRIAIEHDIFIEILPVSSRDEEQWRFLHRNREHYIFPDGEG</sequence>
<organism evidence="1 2">
    <name type="scientific">Actinomadura rayongensis</name>
    <dbReference type="NCBI Taxonomy" id="1429076"/>
    <lineage>
        <taxon>Bacteria</taxon>
        <taxon>Bacillati</taxon>
        <taxon>Actinomycetota</taxon>
        <taxon>Actinomycetes</taxon>
        <taxon>Streptosporangiales</taxon>
        <taxon>Thermomonosporaceae</taxon>
        <taxon>Actinomadura</taxon>
    </lineage>
</organism>
<dbReference type="OrthoDB" id="3624663at2"/>
<dbReference type="EMBL" id="WUTW01000002">
    <property type="protein sequence ID" value="MXQ64770.1"/>
    <property type="molecule type" value="Genomic_DNA"/>
</dbReference>
<comment type="caution">
    <text evidence="1">The sequence shown here is derived from an EMBL/GenBank/DDBJ whole genome shotgun (WGS) entry which is preliminary data.</text>
</comment>
<dbReference type="AlphaFoldDB" id="A0A6I4W7Q3"/>
<dbReference type="Proteomes" id="UP000431901">
    <property type="component" value="Unassembled WGS sequence"/>
</dbReference>
<proteinExistence type="predicted"/>
<protein>
    <submittedName>
        <fullName evidence="1">Uncharacterized protein</fullName>
    </submittedName>
</protein>
<accession>A0A6I4W7Q3</accession>
<name>A0A6I4W7Q3_9ACTN</name>
<evidence type="ECO:0000313" key="2">
    <source>
        <dbReference type="Proteomes" id="UP000431901"/>
    </source>
</evidence>
<keyword evidence="2" id="KW-1185">Reference proteome</keyword>